<comment type="caution">
    <text evidence="1">The sequence shown here is derived from an EMBL/GenBank/DDBJ whole genome shotgun (WGS) entry which is preliminary data.</text>
</comment>
<keyword evidence="3" id="KW-1185">Reference proteome</keyword>
<sequence length="82" mass="9123">MTRTTPELASPLQASMPRWSSTGLAPFLGGPGQCRYSYSTPTGVRLVTTTDLTRNRPHTRRSFSGIGFRTWNLSALKPKPYH</sequence>
<dbReference type="EMBL" id="BGPR01091983">
    <property type="protein sequence ID" value="GBM25524.1"/>
    <property type="molecule type" value="Genomic_DNA"/>
</dbReference>
<evidence type="ECO:0000313" key="3">
    <source>
        <dbReference type="Proteomes" id="UP000499080"/>
    </source>
</evidence>
<reference evidence="1 3" key="1">
    <citation type="journal article" date="2019" name="Sci. Rep.">
        <title>Orb-weaving spider Araneus ventricosus genome elucidates the spidroin gene catalogue.</title>
        <authorList>
            <person name="Kono N."/>
            <person name="Nakamura H."/>
            <person name="Ohtoshi R."/>
            <person name="Moran D.A.P."/>
            <person name="Shinohara A."/>
            <person name="Yoshida Y."/>
            <person name="Fujiwara M."/>
            <person name="Mori M."/>
            <person name="Tomita M."/>
            <person name="Arakawa K."/>
        </authorList>
    </citation>
    <scope>NUCLEOTIDE SEQUENCE [LARGE SCALE GENOMIC DNA]</scope>
</reference>
<dbReference type="AlphaFoldDB" id="A0A4Y2ECF3"/>
<accession>A0A4Y2ECF3</accession>
<evidence type="ECO:0000313" key="2">
    <source>
        <dbReference type="EMBL" id="GBM25529.1"/>
    </source>
</evidence>
<dbReference type="Proteomes" id="UP000499080">
    <property type="component" value="Unassembled WGS sequence"/>
</dbReference>
<organism evidence="1 3">
    <name type="scientific">Araneus ventricosus</name>
    <name type="common">Orbweaver spider</name>
    <name type="synonym">Epeira ventricosa</name>
    <dbReference type="NCBI Taxonomy" id="182803"/>
    <lineage>
        <taxon>Eukaryota</taxon>
        <taxon>Metazoa</taxon>
        <taxon>Ecdysozoa</taxon>
        <taxon>Arthropoda</taxon>
        <taxon>Chelicerata</taxon>
        <taxon>Arachnida</taxon>
        <taxon>Araneae</taxon>
        <taxon>Araneomorphae</taxon>
        <taxon>Entelegynae</taxon>
        <taxon>Araneoidea</taxon>
        <taxon>Araneidae</taxon>
        <taxon>Araneus</taxon>
    </lineage>
</organism>
<name>A0A4Y2ECF3_ARAVE</name>
<evidence type="ECO:0000313" key="1">
    <source>
        <dbReference type="EMBL" id="GBM25524.1"/>
    </source>
</evidence>
<proteinExistence type="predicted"/>
<protein>
    <submittedName>
        <fullName evidence="1">Uncharacterized protein</fullName>
    </submittedName>
</protein>
<dbReference type="EMBL" id="BGPR01091985">
    <property type="protein sequence ID" value="GBM25529.1"/>
    <property type="molecule type" value="Genomic_DNA"/>
</dbReference>
<gene>
    <name evidence="1" type="ORF">AVEN_100174_1</name>
    <name evidence="2" type="ORF">AVEN_23225_1</name>
</gene>